<reference evidence="2 3" key="1">
    <citation type="submission" date="2017-09" db="EMBL/GenBank/DDBJ databases">
        <title>Depth-based differentiation of microbial function through sediment-hosted aquifers and enrichment of novel symbionts in the deep terrestrial subsurface.</title>
        <authorList>
            <person name="Probst A.J."/>
            <person name="Ladd B."/>
            <person name="Jarett J.K."/>
            <person name="Geller-Mcgrath D.E."/>
            <person name="Sieber C.M."/>
            <person name="Emerson J.B."/>
            <person name="Anantharaman K."/>
            <person name="Thomas B.C."/>
            <person name="Malmstrom R."/>
            <person name="Stieglmeier M."/>
            <person name="Klingl A."/>
            <person name="Woyke T."/>
            <person name="Ryan C.M."/>
            <person name="Banfield J.F."/>
        </authorList>
    </citation>
    <scope>NUCLEOTIDE SEQUENCE [LARGE SCALE GENOMIC DNA]</scope>
    <source>
        <strain evidence="2">CG10_big_fil_rev_8_21_14_0_10_34_34</strain>
    </source>
</reference>
<dbReference type="EMBL" id="PCXM01000039">
    <property type="protein sequence ID" value="PIR39978.1"/>
    <property type="molecule type" value="Genomic_DNA"/>
</dbReference>
<accession>A0A2H0R0C6</accession>
<dbReference type="CDD" id="cd22231">
    <property type="entry name" value="RHH_NikR_HicB-like"/>
    <property type="match status" value="1"/>
</dbReference>
<dbReference type="Proteomes" id="UP000230828">
    <property type="component" value="Unassembled WGS sequence"/>
</dbReference>
<proteinExistence type="predicted"/>
<name>A0A2H0R0C6_9BACT</name>
<dbReference type="GO" id="GO:0006355">
    <property type="term" value="P:regulation of DNA-templated transcription"/>
    <property type="evidence" value="ECO:0007669"/>
    <property type="project" value="InterPro"/>
</dbReference>
<dbReference type="Pfam" id="PF01402">
    <property type="entry name" value="RHH_1"/>
    <property type="match status" value="1"/>
</dbReference>
<protein>
    <recommendedName>
        <fullName evidence="1">Ribbon-helix-helix protein CopG domain-containing protein</fullName>
    </recommendedName>
</protein>
<dbReference type="Gene3D" id="1.10.1220.10">
    <property type="entry name" value="Met repressor-like"/>
    <property type="match status" value="1"/>
</dbReference>
<gene>
    <name evidence="2" type="ORF">COV33_02255</name>
</gene>
<evidence type="ECO:0000259" key="1">
    <source>
        <dbReference type="Pfam" id="PF01402"/>
    </source>
</evidence>
<dbReference type="InterPro" id="IPR013321">
    <property type="entry name" value="Arc_rbn_hlx_hlx"/>
</dbReference>
<dbReference type="InterPro" id="IPR002145">
    <property type="entry name" value="CopG"/>
</dbReference>
<sequence>MRTTLNISMPPSLKEKVNNLIKNNDYASVSELFRDAIRALEDQKLVEDIIESERDFTIGRFKRLRSLKDLM</sequence>
<organism evidence="2 3">
    <name type="scientific">Candidatus Zambryskibacteria bacterium CG10_big_fil_rev_8_21_14_0_10_34_34</name>
    <dbReference type="NCBI Taxonomy" id="1975114"/>
    <lineage>
        <taxon>Bacteria</taxon>
        <taxon>Candidatus Zambryskiibacteriota</taxon>
    </lineage>
</organism>
<evidence type="ECO:0000313" key="3">
    <source>
        <dbReference type="Proteomes" id="UP000230828"/>
    </source>
</evidence>
<comment type="caution">
    <text evidence="2">The sequence shown here is derived from an EMBL/GenBank/DDBJ whole genome shotgun (WGS) entry which is preliminary data.</text>
</comment>
<dbReference type="SUPFAM" id="SSF47598">
    <property type="entry name" value="Ribbon-helix-helix"/>
    <property type="match status" value="1"/>
</dbReference>
<dbReference type="AlphaFoldDB" id="A0A2H0R0C6"/>
<feature type="domain" description="Ribbon-helix-helix protein CopG" evidence="1">
    <location>
        <begin position="5"/>
        <end position="44"/>
    </location>
</feature>
<dbReference type="InterPro" id="IPR010985">
    <property type="entry name" value="Ribbon_hlx_hlx"/>
</dbReference>
<evidence type="ECO:0000313" key="2">
    <source>
        <dbReference type="EMBL" id="PIR39978.1"/>
    </source>
</evidence>